<name>A0A5J4QJT5_9ZZZZ</name>
<accession>A0A5J4QJT5</accession>
<proteinExistence type="predicted"/>
<sequence length="55" mass="6552">MTIRYFVYDNHLWNQKDKGYELSEYRMLNGYIRILSDCSLILLQSMPASQADMDT</sequence>
<dbReference type="AlphaFoldDB" id="A0A5J4QJT5"/>
<protein>
    <submittedName>
        <fullName evidence="1">Uncharacterized protein</fullName>
    </submittedName>
</protein>
<evidence type="ECO:0000313" key="1">
    <source>
        <dbReference type="EMBL" id="KAA6322127.1"/>
    </source>
</evidence>
<organism evidence="1">
    <name type="scientific">termite gut metagenome</name>
    <dbReference type="NCBI Taxonomy" id="433724"/>
    <lineage>
        <taxon>unclassified sequences</taxon>
        <taxon>metagenomes</taxon>
        <taxon>organismal metagenomes</taxon>
    </lineage>
</organism>
<reference evidence="1" key="1">
    <citation type="submission" date="2019-03" db="EMBL/GenBank/DDBJ databases">
        <title>Single cell metagenomics reveals metabolic interactions within the superorganism composed of flagellate Streblomastix strix and complex community of Bacteroidetes bacteria on its surface.</title>
        <authorList>
            <person name="Treitli S.C."/>
            <person name="Kolisko M."/>
            <person name="Husnik F."/>
            <person name="Keeling P."/>
            <person name="Hampl V."/>
        </authorList>
    </citation>
    <scope>NUCLEOTIDE SEQUENCE</scope>
    <source>
        <strain evidence="1">STM</strain>
    </source>
</reference>
<gene>
    <name evidence="1" type="ORF">EZS27_028299</name>
</gene>
<comment type="caution">
    <text evidence="1">The sequence shown here is derived from an EMBL/GenBank/DDBJ whole genome shotgun (WGS) entry which is preliminary data.</text>
</comment>
<dbReference type="EMBL" id="SNRY01003122">
    <property type="protein sequence ID" value="KAA6322127.1"/>
    <property type="molecule type" value="Genomic_DNA"/>
</dbReference>